<dbReference type="GO" id="GO:0016887">
    <property type="term" value="F:ATP hydrolysis activity"/>
    <property type="evidence" value="ECO:0007669"/>
    <property type="project" value="InterPro"/>
</dbReference>
<evidence type="ECO:0000256" key="2">
    <source>
        <dbReference type="ARBA" id="ARBA00004236"/>
    </source>
</evidence>
<evidence type="ECO:0000313" key="17">
    <source>
        <dbReference type="Ensembl" id="ENSELUP00000045626.1"/>
    </source>
</evidence>
<keyword evidence="9" id="KW-0067">ATP-binding</keyword>
<evidence type="ECO:0000256" key="10">
    <source>
        <dbReference type="ARBA" id="ARBA00022842"/>
    </source>
</evidence>
<dbReference type="InterPro" id="IPR018303">
    <property type="entry name" value="ATPase_P-typ_P_site"/>
</dbReference>
<dbReference type="FunFam" id="2.70.150.10:FF:000021">
    <property type="entry name" value="Phospholipid-transporting ATPase"/>
    <property type="match status" value="1"/>
</dbReference>
<evidence type="ECO:0000256" key="15">
    <source>
        <dbReference type="ARBA" id="ARBA00051303"/>
    </source>
</evidence>
<dbReference type="InterPro" id="IPR036412">
    <property type="entry name" value="HAD-like_sf"/>
</dbReference>
<dbReference type="InterPro" id="IPR023214">
    <property type="entry name" value="HAD_sf"/>
</dbReference>
<accession>A0A6Q2WY05</accession>
<keyword evidence="13 16" id="KW-0472">Membrane</keyword>
<evidence type="ECO:0000256" key="11">
    <source>
        <dbReference type="ARBA" id="ARBA00022967"/>
    </source>
</evidence>
<proteinExistence type="inferred from homology"/>
<keyword evidence="18" id="KW-1185">Reference proteome</keyword>
<evidence type="ECO:0000256" key="6">
    <source>
        <dbReference type="ARBA" id="ARBA00022692"/>
    </source>
</evidence>
<dbReference type="PANTHER" id="PTHR24092">
    <property type="entry name" value="PROBABLE PHOSPHOLIPID-TRANSPORTING ATPASE"/>
    <property type="match status" value="1"/>
</dbReference>
<evidence type="ECO:0000256" key="4">
    <source>
        <dbReference type="ARBA" id="ARBA00012189"/>
    </source>
</evidence>
<dbReference type="NCBIfam" id="TIGR01494">
    <property type="entry name" value="ATPase_P-type"/>
    <property type="match status" value="1"/>
</dbReference>
<evidence type="ECO:0000256" key="3">
    <source>
        <dbReference type="ARBA" id="ARBA00008109"/>
    </source>
</evidence>
<protein>
    <recommendedName>
        <fullName evidence="4">P-type phospholipid transporter</fullName>
        <ecNumber evidence="4">7.6.2.1</ecNumber>
    </recommendedName>
</protein>
<dbReference type="PROSITE" id="PS00154">
    <property type="entry name" value="ATPASE_E1_E2"/>
    <property type="match status" value="1"/>
</dbReference>
<dbReference type="SUPFAM" id="SSF81653">
    <property type="entry name" value="Calcium ATPase, transduction domain A"/>
    <property type="match status" value="1"/>
</dbReference>
<dbReference type="SUPFAM" id="SSF56784">
    <property type="entry name" value="HAD-like"/>
    <property type="match status" value="1"/>
</dbReference>
<reference evidence="17" key="3">
    <citation type="submission" date="2025-08" db="UniProtKB">
        <authorList>
            <consortium name="Ensembl"/>
        </authorList>
    </citation>
    <scope>IDENTIFICATION</scope>
</reference>
<dbReference type="SUPFAM" id="SSF81660">
    <property type="entry name" value="Metal cation-transporting ATPase, ATP-binding domain N"/>
    <property type="match status" value="1"/>
</dbReference>
<dbReference type="GO" id="GO:0005524">
    <property type="term" value="F:ATP binding"/>
    <property type="evidence" value="ECO:0007669"/>
    <property type="project" value="UniProtKB-KW"/>
</dbReference>
<dbReference type="GO" id="GO:0140326">
    <property type="term" value="F:ATPase-coupled intramembrane lipid transporter activity"/>
    <property type="evidence" value="ECO:0007669"/>
    <property type="project" value="UniProtKB-EC"/>
</dbReference>
<evidence type="ECO:0000256" key="9">
    <source>
        <dbReference type="ARBA" id="ARBA00022840"/>
    </source>
</evidence>
<dbReference type="Gene3D" id="3.40.1110.10">
    <property type="entry name" value="Calcium-transporting ATPase, cytoplasmic domain N"/>
    <property type="match status" value="1"/>
</dbReference>
<keyword evidence="7" id="KW-0479">Metal-binding</keyword>
<dbReference type="GO" id="GO:0045332">
    <property type="term" value="P:phospholipid translocation"/>
    <property type="evidence" value="ECO:0007669"/>
    <property type="project" value="TreeGrafter"/>
</dbReference>
<dbReference type="GO" id="GO:0046872">
    <property type="term" value="F:metal ion binding"/>
    <property type="evidence" value="ECO:0007669"/>
    <property type="project" value="UniProtKB-KW"/>
</dbReference>
<keyword evidence="5" id="KW-1003">Cell membrane</keyword>
<dbReference type="EC" id="7.6.2.1" evidence="4"/>
<dbReference type="InterPro" id="IPR023299">
    <property type="entry name" value="ATPase_P-typ_cyto_dom_N"/>
</dbReference>
<keyword evidence="12 16" id="KW-1133">Transmembrane helix</keyword>
<comment type="catalytic activity">
    <reaction evidence="15">
        <text>a 1,2-diacyl-sn-glycero-3-phospho-L-serine(out) + ATP + H2O = a 1,2-diacyl-sn-glycero-3-phospho-L-serine(in) + ADP + phosphate + H(+)</text>
        <dbReference type="Rhea" id="RHEA:38567"/>
        <dbReference type="ChEBI" id="CHEBI:15377"/>
        <dbReference type="ChEBI" id="CHEBI:15378"/>
        <dbReference type="ChEBI" id="CHEBI:30616"/>
        <dbReference type="ChEBI" id="CHEBI:43474"/>
        <dbReference type="ChEBI" id="CHEBI:57262"/>
        <dbReference type="ChEBI" id="CHEBI:456216"/>
    </reaction>
    <physiologicalReaction direction="left-to-right" evidence="15">
        <dbReference type="Rhea" id="RHEA:38568"/>
    </physiologicalReaction>
</comment>
<dbReference type="PRINTS" id="PR00119">
    <property type="entry name" value="CATATPASE"/>
</dbReference>
<keyword evidence="8" id="KW-0547">Nucleotide-binding</keyword>
<dbReference type="Bgee" id="ENSELUG00000017038">
    <property type="expression patterns" value="Expressed in spleen and 15 other cell types or tissues"/>
</dbReference>
<reference evidence="18" key="1">
    <citation type="journal article" date="2014" name="PLoS ONE">
        <title>The genome and linkage map of the northern pike (Esox lucius): conserved synteny revealed between the salmonid sister group and the Neoteleostei.</title>
        <authorList>
            <person name="Rondeau E.B."/>
            <person name="Minkley D.R."/>
            <person name="Leong J.S."/>
            <person name="Messmer A.M."/>
            <person name="Jantzen J.R."/>
            <person name="von Schalburg K.R."/>
            <person name="Lemon C."/>
            <person name="Bird N.H."/>
            <person name="Koop B.F."/>
        </authorList>
    </citation>
    <scope>NUCLEOTIDE SEQUENCE</scope>
</reference>
<evidence type="ECO:0000256" key="5">
    <source>
        <dbReference type="ARBA" id="ARBA00022475"/>
    </source>
</evidence>
<dbReference type="Pfam" id="PF13246">
    <property type="entry name" value="Cation_ATPase"/>
    <property type="match status" value="1"/>
</dbReference>
<evidence type="ECO:0000313" key="18">
    <source>
        <dbReference type="Proteomes" id="UP000265140"/>
    </source>
</evidence>
<gene>
    <name evidence="17" type="primary">ATP8A1</name>
</gene>
<dbReference type="FunFam" id="3.40.1110.10:FF:000010">
    <property type="entry name" value="Phospholipid-transporting ATPase"/>
    <property type="match status" value="1"/>
</dbReference>
<feature type="transmembrane region" description="Helical" evidence="16">
    <location>
        <begin position="122"/>
        <end position="145"/>
    </location>
</feature>
<dbReference type="Ensembl" id="ENSELUT00000064413.2">
    <property type="protein sequence ID" value="ENSELUP00000045626.1"/>
    <property type="gene ID" value="ENSELUG00000017038.3"/>
</dbReference>
<comment type="catalytic activity">
    <reaction evidence="14">
        <text>ATP + H2O + phospholipidSide 1 = ADP + phosphate + phospholipidSide 2.</text>
        <dbReference type="EC" id="7.6.2.1"/>
    </reaction>
</comment>
<sequence>MNPMAMCYIETSNLDGETNLKIRQGLQVTADDRDVDSLSRLSGRLECESPNRHLYDFVGVIRLEGHSPVPLGPEQILLRGARLRNTRWVHGMVVYTGHDTKLMQNSTRPPLKLSSVERVTNTLILALFGCLLAISLGCSAGQTVWKTRHGDQAWYMDLNYGGAANFGLNFLTFIILFNNLIPISLLVTLEVIKFVQAYFINWDMDMHYEATDSSAMARTSNLNEELGQVQYVFSDKTGTLTCNVMQFKKCTVAGVAYGETPLEGAFDDPSLLENLQNDHSTATVIRDFLTMMAVCHTAVPEKTGDSIVYQASSPDEGALVRAAGYLGFVFSGRTPHSVIIQAQGTEQRFELLNVLEFTSERKRMSVVVRTASGQIRLYCKGADSVIYERLEDSSEYQEITLDHLEQFATEGLRTLCYAVADISEESYREWAELYQQAATSITNRALNLAETYELIERNLQLLGATAIEDKLQDEVPETVEILLRAGIKIWILTGDKQETAINIGHSCRLLRKNMGLLVVNEDTLDGTRAVLSHHCGILGEALRRENDIALVIDGETLKYALSFEVCQYFLDLALSCKAVICCR</sequence>
<dbReference type="GO" id="GO:0005802">
    <property type="term" value="C:trans-Golgi network"/>
    <property type="evidence" value="ECO:0007669"/>
    <property type="project" value="TreeGrafter"/>
</dbReference>
<comment type="similarity">
    <text evidence="3">Belongs to the cation transport ATPase (P-type) (TC 3.A.3) family. Type IV subfamily.</text>
</comment>
<evidence type="ECO:0000256" key="16">
    <source>
        <dbReference type="SAM" id="Phobius"/>
    </source>
</evidence>
<comment type="subcellular location">
    <subcellularLocation>
        <location evidence="2">Cell membrane</location>
    </subcellularLocation>
    <subcellularLocation>
        <location evidence="1">Membrane</location>
        <topology evidence="1">Multi-pass membrane protein</topology>
    </subcellularLocation>
</comment>
<evidence type="ECO:0000256" key="12">
    <source>
        <dbReference type="ARBA" id="ARBA00022989"/>
    </source>
</evidence>
<dbReference type="GeneTree" id="ENSGT00940000157110"/>
<evidence type="ECO:0000256" key="1">
    <source>
        <dbReference type="ARBA" id="ARBA00004141"/>
    </source>
</evidence>
<organism evidence="17 18">
    <name type="scientific">Esox lucius</name>
    <name type="common">Northern pike</name>
    <dbReference type="NCBI Taxonomy" id="8010"/>
    <lineage>
        <taxon>Eukaryota</taxon>
        <taxon>Metazoa</taxon>
        <taxon>Chordata</taxon>
        <taxon>Craniata</taxon>
        <taxon>Vertebrata</taxon>
        <taxon>Euteleostomi</taxon>
        <taxon>Actinopterygii</taxon>
        <taxon>Neopterygii</taxon>
        <taxon>Teleostei</taxon>
        <taxon>Protacanthopterygii</taxon>
        <taxon>Esociformes</taxon>
        <taxon>Esocidae</taxon>
        <taxon>Esox</taxon>
    </lineage>
</organism>
<dbReference type="PANTHER" id="PTHR24092:SF221">
    <property type="entry name" value="PHOSPHOLIPID-TRANSPORTING ATPASE IA"/>
    <property type="match status" value="1"/>
</dbReference>
<evidence type="ECO:0000256" key="14">
    <source>
        <dbReference type="ARBA" id="ARBA00034036"/>
    </source>
</evidence>
<dbReference type="Gene3D" id="3.40.50.1000">
    <property type="entry name" value="HAD superfamily/HAD-like"/>
    <property type="match status" value="1"/>
</dbReference>
<evidence type="ECO:0000256" key="8">
    <source>
        <dbReference type="ARBA" id="ARBA00022741"/>
    </source>
</evidence>
<reference evidence="17" key="2">
    <citation type="submission" date="2020-02" db="EMBL/GenBank/DDBJ databases">
        <title>Esox lucius (northern pike) genome, fEsoLuc1, primary haplotype.</title>
        <authorList>
            <person name="Myers G."/>
            <person name="Karagic N."/>
            <person name="Meyer A."/>
            <person name="Pippel M."/>
            <person name="Reichard M."/>
            <person name="Winkler S."/>
            <person name="Tracey A."/>
            <person name="Sims Y."/>
            <person name="Howe K."/>
            <person name="Rhie A."/>
            <person name="Formenti G."/>
            <person name="Durbin R."/>
            <person name="Fedrigo O."/>
            <person name="Jarvis E.D."/>
        </authorList>
    </citation>
    <scope>NUCLEOTIDE SEQUENCE [LARGE SCALE GENOMIC DNA]</scope>
</reference>
<keyword evidence="10" id="KW-0460">Magnesium</keyword>
<feature type="transmembrane region" description="Helical" evidence="16">
    <location>
        <begin position="165"/>
        <end position="189"/>
    </location>
</feature>
<dbReference type="InterPro" id="IPR001757">
    <property type="entry name" value="P_typ_ATPase"/>
</dbReference>
<dbReference type="InterPro" id="IPR023298">
    <property type="entry name" value="ATPase_P-typ_TM_dom_sf"/>
</dbReference>
<evidence type="ECO:0000256" key="7">
    <source>
        <dbReference type="ARBA" id="ARBA00022723"/>
    </source>
</evidence>
<dbReference type="AlphaFoldDB" id="A0A6Q2WY05"/>
<keyword evidence="11" id="KW-1278">Translocase</keyword>
<dbReference type="SUPFAM" id="SSF81665">
    <property type="entry name" value="Calcium ATPase, transmembrane domain M"/>
    <property type="match status" value="1"/>
</dbReference>
<dbReference type="Proteomes" id="UP000265140">
    <property type="component" value="Chromosome 15"/>
</dbReference>
<evidence type="ECO:0000256" key="13">
    <source>
        <dbReference type="ARBA" id="ARBA00023136"/>
    </source>
</evidence>
<name>A0A6Q2WY05_ESOLU</name>
<dbReference type="InterPro" id="IPR008250">
    <property type="entry name" value="ATPase_P-typ_transduc_dom_A_sf"/>
</dbReference>
<dbReference type="GO" id="GO:0005886">
    <property type="term" value="C:plasma membrane"/>
    <property type="evidence" value="ECO:0007669"/>
    <property type="project" value="UniProtKB-SubCell"/>
</dbReference>
<keyword evidence="6 16" id="KW-0812">Transmembrane</keyword>
<reference evidence="17" key="4">
    <citation type="submission" date="2025-09" db="UniProtKB">
        <authorList>
            <consortium name="Ensembl"/>
        </authorList>
    </citation>
    <scope>IDENTIFICATION</scope>
</reference>